<gene>
    <name evidence="1" type="ORF">R69888_00759</name>
</gene>
<reference evidence="1 2" key="1">
    <citation type="submission" date="2021-02" db="EMBL/GenBank/DDBJ databases">
        <authorList>
            <person name="Vanwijnsberghe S."/>
        </authorList>
    </citation>
    <scope>NUCLEOTIDE SEQUENCE [LARGE SCALE GENOMIC DNA]</scope>
    <source>
        <strain evidence="1 2">LMG 31837</strain>
    </source>
</reference>
<dbReference type="EMBL" id="CAJNBK010000001">
    <property type="protein sequence ID" value="CAE6701339.1"/>
    <property type="molecule type" value="Genomic_DNA"/>
</dbReference>
<proteinExistence type="predicted"/>
<evidence type="ECO:0000313" key="1">
    <source>
        <dbReference type="EMBL" id="CAE6701339.1"/>
    </source>
</evidence>
<keyword evidence="2" id="KW-1185">Reference proteome</keyword>
<protein>
    <submittedName>
        <fullName evidence="1">Uncharacterized protein</fullName>
    </submittedName>
</protein>
<comment type="caution">
    <text evidence="1">The sequence shown here is derived from an EMBL/GenBank/DDBJ whole genome shotgun (WGS) entry which is preliminary data.</text>
</comment>
<name>A0ABN7KMQ0_9BURK</name>
<dbReference type="RefSeq" id="WP_211609678.1">
    <property type="nucleotide sequence ID" value="NZ_CAJNBK010000001.1"/>
</dbReference>
<organism evidence="1 2">
    <name type="scientific">Paraburkholderia haematera</name>
    <dbReference type="NCBI Taxonomy" id="2793077"/>
    <lineage>
        <taxon>Bacteria</taxon>
        <taxon>Pseudomonadati</taxon>
        <taxon>Pseudomonadota</taxon>
        <taxon>Betaproteobacteria</taxon>
        <taxon>Burkholderiales</taxon>
        <taxon>Burkholderiaceae</taxon>
        <taxon>Paraburkholderia</taxon>
    </lineage>
</organism>
<accession>A0ABN7KMQ0</accession>
<evidence type="ECO:0000313" key="2">
    <source>
        <dbReference type="Proteomes" id="UP000672526"/>
    </source>
</evidence>
<dbReference type="Proteomes" id="UP000672526">
    <property type="component" value="Unassembled WGS sequence"/>
</dbReference>
<sequence length="152" mass="16546">MTKNTKQSQTALRSPVDALQYEKLALSTFHLCDQQLDQLNRLVSLASTICRCPAMTRDERQSQRALLELLVETAEGYASDLTRDRELYQVIALDAKGVPDSRITARHAASLLANAAKAHAVSTEETAESVSQVAGLKIAPLADIDAQPVTIQ</sequence>